<keyword evidence="3" id="KW-1185">Reference proteome</keyword>
<dbReference type="SUPFAM" id="SSF50965">
    <property type="entry name" value="Galactose oxidase, central domain"/>
    <property type="match status" value="1"/>
</dbReference>
<dbReference type="InterPro" id="IPR001810">
    <property type="entry name" value="F-box_dom"/>
</dbReference>
<dbReference type="CDD" id="cd22157">
    <property type="entry name" value="F-box_AtFBW1-like"/>
    <property type="match status" value="1"/>
</dbReference>
<dbReference type="NCBIfam" id="TIGR01640">
    <property type="entry name" value="F_box_assoc_1"/>
    <property type="match status" value="1"/>
</dbReference>
<reference evidence="2" key="2">
    <citation type="submission" date="2023-05" db="EMBL/GenBank/DDBJ databases">
        <authorList>
            <person name="Schelkunov M.I."/>
        </authorList>
    </citation>
    <scope>NUCLEOTIDE SEQUENCE</scope>
    <source>
        <strain evidence="2">Hsosn_3</strain>
        <tissue evidence="2">Leaf</tissue>
    </source>
</reference>
<dbReference type="InterPro" id="IPR006527">
    <property type="entry name" value="F-box-assoc_dom_typ1"/>
</dbReference>
<dbReference type="InterPro" id="IPR050796">
    <property type="entry name" value="SCF_F-box_component"/>
</dbReference>
<proteinExistence type="predicted"/>
<name>A0AAD8MLG9_9APIA</name>
<protein>
    <submittedName>
        <fullName evidence="2">F-box domain-containing protein</fullName>
    </submittedName>
</protein>
<dbReference type="EMBL" id="JAUIZM010000007">
    <property type="protein sequence ID" value="KAK1377162.1"/>
    <property type="molecule type" value="Genomic_DNA"/>
</dbReference>
<evidence type="ECO:0000259" key="1">
    <source>
        <dbReference type="SMART" id="SM00256"/>
    </source>
</evidence>
<dbReference type="Gene3D" id="1.20.1280.50">
    <property type="match status" value="1"/>
</dbReference>
<dbReference type="InterPro" id="IPR011043">
    <property type="entry name" value="Gal_Oxase/kelch_b-propeller"/>
</dbReference>
<feature type="domain" description="F-box" evidence="1">
    <location>
        <begin position="10"/>
        <end position="50"/>
    </location>
</feature>
<evidence type="ECO:0000313" key="2">
    <source>
        <dbReference type="EMBL" id="KAK1377162.1"/>
    </source>
</evidence>
<dbReference type="Pfam" id="PF07734">
    <property type="entry name" value="FBA_1"/>
    <property type="match status" value="1"/>
</dbReference>
<dbReference type="PANTHER" id="PTHR31672">
    <property type="entry name" value="BNACNNG10540D PROTEIN"/>
    <property type="match status" value="1"/>
</dbReference>
<dbReference type="PANTHER" id="PTHR31672:SF13">
    <property type="entry name" value="F-BOX PROTEIN CPR30-LIKE"/>
    <property type="match status" value="1"/>
</dbReference>
<organism evidence="2 3">
    <name type="scientific">Heracleum sosnowskyi</name>
    <dbReference type="NCBI Taxonomy" id="360622"/>
    <lineage>
        <taxon>Eukaryota</taxon>
        <taxon>Viridiplantae</taxon>
        <taxon>Streptophyta</taxon>
        <taxon>Embryophyta</taxon>
        <taxon>Tracheophyta</taxon>
        <taxon>Spermatophyta</taxon>
        <taxon>Magnoliopsida</taxon>
        <taxon>eudicotyledons</taxon>
        <taxon>Gunneridae</taxon>
        <taxon>Pentapetalae</taxon>
        <taxon>asterids</taxon>
        <taxon>campanulids</taxon>
        <taxon>Apiales</taxon>
        <taxon>Apiaceae</taxon>
        <taxon>Apioideae</taxon>
        <taxon>apioid superclade</taxon>
        <taxon>Tordylieae</taxon>
        <taxon>Tordyliinae</taxon>
        <taxon>Heracleum</taxon>
    </lineage>
</organism>
<dbReference type="Pfam" id="PF00646">
    <property type="entry name" value="F-box"/>
    <property type="match status" value="1"/>
</dbReference>
<comment type="caution">
    <text evidence="2">The sequence shown here is derived from an EMBL/GenBank/DDBJ whole genome shotgun (WGS) entry which is preliminary data.</text>
</comment>
<dbReference type="SMART" id="SM00256">
    <property type="entry name" value="FBOX"/>
    <property type="match status" value="1"/>
</dbReference>
<dbReference type="InterPro" id="IPR036047">
    <property type="entry name" value="F-box-like_dom_sf"/>
</dbReference>
<gene>
    <name evidence="2" type="ORF">POM88_033355</name>
</gene>
<dbReference type="InterPro" id="IPR017451">
    <property type="entry name" value="F-box-assoc_interact_dom"/>
</dbReference>
<evidence type="ECO:0000313" key="3">
    <source>
        <dbReference type="Proteomes" id="UP001237642"/>
    </source>
</evidence>
<accession>A0AAD8MLG9</accession>
<dbReference type="SUPFAM" id="SSF81383">
    <property type="entry name" value="F-box domain"/>
    <property type="match status" value="1"/>
</dbReference>
<sequence length="428" mass="48960">MISHLVGGILPEELMMEIIMKIPVRFLARLRCVCKSWNVLFTDPQFAAKLLEHSRSNNTHQKLVLFSGFSRPLAGKYVALFRQLHEQPRILFEINPKAGRKLDYFPNLNFTDCLKECVVCGSINGIICLSSIYTSHTRFVILWNPSINYWKPIYLPPLKHYYDGAYSSFGLAFDSLTNDYKIIMLVSSVSTRPCPTSRIEVYSAKQDSWSEVNSQVPFFTTRPNCSLILKGVPYWSRNYIPTDCSHDDCQRNFIASVHPHTGLYKKIPYPQIVLNKKTSIHPFNFMDSLALLIYSPGDKPNQTFHVYALDDEDGSATTWINIYSTDTPTILQNQDICILQCFEDAGKTVVVGWNHDENVSFLYDLKTDCLIDSIGLDAFRVIWDESFYHVESLVCIPGMQPIPNEDDYQNKRTAPKFVGRQQFGGVLL</sequence>
<dbReference type="Proteomes" id="UP001237642">
    <property type="component" value="Unassembled WGS sequence"/>
</dbReference>
<dbReference type="AlphaFoldDB" id="A0AAD8MLG9"/>
<reference evidence="2" key="1">
    <citation type="submission" date="2023-02" db="EMBL/GenBank/DDBJ databases">
        <title>Genome of toxic invasive species Heracleum sosnowskyi carries increased number of genes despite the absence of recent whole-genome duplications.</title>
        <authorList>
            <person name="Schelkunov M."/>
            <person name="Shtratnikova V."/>
            <person name="Makarenko M."/>
            <person name="Klepikova A."/>
            <person name="Omelchenko D."/>
            <person name="Novikova G."/>
            <person name="Obukhova E."/>
            <person name="Bogdanov V."/>
            <person name="Penin A."/>
            <person name="Logacheva M."/>
        </authorList>
    </citation>
    <scope>NUCLEOTIDE SEQUENCE</scope>
    <source>
        <strain evidence="2">Hsosn_3</strain>
        <tissue evidence="2">Leaf</tissue>
    </source>
</reference>